<protein>
    <recommendedName>
        <fullName evidence="1">Beta-lactamase-related domain-containing protein</fullName>
    </recommendedName>
</protein>
<dbReference type="InterPro" id="IPR001466">
    <property type="entry name" value="Beta-lactam-related"/>
</dbReference>
<evidence type="ECO:0000313" key="2">
    <source>
        <dbReference type="EMBL" id="PCI98917.1"/>
    </source>
</evidence>
<dbReference type="InterPro" id="IPR050789">
    <property type="entry name" value="Diverse_Enzym_Activities"/>
</dbReference>
<dbReference type="InterPro" id="IPR012338">
    <property type="entry name" value="Beta-lactam/transpept-like"/>
</dbReference>
<dbReference type="SUPFAM" id="SSF56601">
    <property type="entry name" value="beta-lactamase/transpeptidase-like"/>
    <property type="match status" value="1"/>
</dbReference>
<name>A0A2A4YX93_9PROT</name>
<reference key="1">
    <citation type="submission" date="2017-08" db="EMBL/GenBank/DDBJ databases">
        <title>A dynamic microbial community with high functional redundancy inhabits the cold, oxic subseafloor aquifer.</title>
        <authorList>
            <person name="Tully B.J."/>
            <person name="Wheat C.G."/>
            <person name="Glazer B.T."/>
            <person name="Huber J.A."/>
        </authorList>
    </citation>
    <scope>NUCLEOTIDE SEQUENCE [LARGE SCALE GENOMIC DNA]</scope>
</reference>
<gene>
    <name evidence="2" type="ORF">COB13_12570</name>
</gene>
<organism evidence="2">
    <name type="scientific">OCS116 cluster bacterium</name>
    <dbReference type="NCBI Taxonomy" id="2030921"/>
    <lineage>
        <taxon>Bacteria</taxon>
        <taxon>Pseudomonadati</taxon>
        <taxon>Pseudomonadota</taxon>
        <taxon>Alphaproteobacteria</taxon>
        <taxon>OCS116 cluster</taxon>
    </lineage>
</organism>
<dbReference type="PANTHER" id="PTHR43283">
    <property type="entry name" value="BETA-LACTAMASE-RELATED"/>
    <property type="match status" value="1"/>
</dbReference>
<accession>A0A2A4YX93</accession>
<dbReference type="PANTHER" id="PTHR43283:SF7">
    <property type="entry name" value="BETA-LACTAMASE-RELATED DOMAIN-CONTAINING PROTEIN"/>
    <property type="match status" value="1"/>
</dbReference>
<dbReference type="Gene3D" id="3.40.710.10">
    <property type="entry name" value="DD-peptidase/beta-lactamase superfamily"/>
    <property type="match status" value="1"/>
</dbReference>
<feature type="domain" description="Beta-lactamase-related" evidence="1">
    <location>
        <begin position="288"/>
        <end position="568"/>
    </location>
</feature>
<dbReference type="AlphaFoldDB" id="A0A2A4YX93"/>
<evidence type="ECO:0000259" key="1">
    <source>
        <dbReference type="Pfam" id="PF00144"/>
    </source>
</evidence>
<reference evidence="2" key="2">
    <citation type="journal article" date="2018" name="ISME J.">
        <title>A dynamic microbial community with high functional redundancy inhabits the cold, oxic subseafloor aquifer.</title>
        <authorList>
            <person name="Tully B.J."/>
            <person name="Wheat C.G."/>
            <person name="Glazer B.T."/>
            <person name="Huber J.A."/>
        </authorList>
    </citation>
    <scope>NUCLEOTIDE SEQUENCE</scope>
    <source>
        <strain evidence="2">NORP83</strain>
    </source>
</reference>
<proteinExistence type="predicted"/>
<sequence>MTYRPRPKHFTRTLLSGIIFIYSAIFAHAGDAEIKVIGEIFNGQPAQAEQFAPTFLAVAPLAKIRAMMGEVYELVGEPIEITGDELDYVVTTATHKINLKIKLGENGEVAGLMVKPPQELSVDTGSMNAQNITAAAIAFDRIIGKFAISAATLSQTTIEFLAKDNELYFKNPNGNQVQLVRKNDSEFYILNMEDIIFSFKLDGDMVNELSLDQKGQLIDFKRLDLILDEQKKLGDLSEVSSISSGYVVPEAQNDGLTTASLTKVTGSEKLIFKLIENIEHGAYGEIDSLLIVKDGKLVVEQYYNYYGRAQAHQMQSVSKSITSLLVGSAIQQGYIKSVDEPIGNYLPKYVHLLKDGKENISIKHLLTMSAGFDWNEQNPPYSDPKNIRMQEAMSEDGVEFTLSRPLINQPGKVFTYSGGYVTVIGAILKNATGAESVLDYLQNTSTLKALNFENLLWQAQTDGRINTAGGVMLRPRDLAKIGQLMLNDGIWDSVELLPKDWVKDSFANHTPTKMKALTDYGYFWWGKDYVVDGKTYSQDSAEGWGGQELLLFADLDLAVIMTANNFNPGIPTTGMIEDFIIPAFK</sequence>
<dbReference type="EMBL" id="NVUS01000018">
    <property type="protein sequence ID" value="PCI98917.1"/>
    <property type="molecule type" value="Genomic_DNA"/>
</dbReference>
<comment type="caution">
    <text evidence="2">The sequence shown here is derived from an EMBL/GenBank/DDBJ whole genome shotgun (WGS) entry which is preliminary data.</text>
</comment>
<dbReference type="Pfam" id="PF00144">
    <property type="entry name" value="Beta-lactamase"/>
    <property type="match status" value="1"/>
</dbReference>